<comment type="caution">
    <text evidence="2">The sequence shown here is derived from an EMBL/GenBank/DDBJ whole genome shotgun (WGS) entry which is preliminary data.</text>
</comment>
<keyword evidence="3" id="KW-1185">Reference proteome</keyword>
<feature type="domain" description="NadR/Ttd14 AAA" evidence="1">
    <location>
        <begin position="27"/>
        <end position="188"/>
    </location>
</feature>
<gene>
    <name evidence="2" type="ORF">GCM10011614_34170</name>
</gene>
<reference evidence="2" key="2">
    <citation type="submission" date="2020-09" db="EMBL/GenBank/DDBJ databases">
        <authorList>
            <person name="Sun Q."/>
            <person name="Kim S."/>
        </authorList>
    </citation>
    <scope>NUCLEOTIDE SEQUENCE</scope>
    <source>
        <strain evidence="2">KCTC 32255</strain>
    </source>
</reference>
<dbReference type="EMBL" id="BMZA01000029">
    <property type="protein sequence ID" value="GGZ16644.1"/>
    <property type="molecule type" value="Genomic_DNA"/>
</dbReference>
<name>A0A918PMZ5_9SPHN</name>
<dbReference type="Pfam" id="PF13521">
    <property type="entry name" value="AAA_28"/>
    <property type="match status" value="1"/>
</dbReference>
<organism evidence="2 3">
    <name type="scientific">Novosphingobium colocasiae</name>
    <dbReference type="NCBI Taxonomy" id="1256513"/>
    <lineage>
        <taxon>Bacteria</taxon>
        <taxon>Pseudomonadati</taxon>
        <taxon>Pseudomonadota</taxon>
        <taxon>Alphaproteobacteria</taxon>
        <taxon>Sphingomonadales</taxon>
        <taxon>Sphingomonadaceae</taxon>
        <taxon>Novosphingobium</taxon>
    </lineage>
</organism>
<reference evidence="2" key="1">
    <citation type="journal article" date="2014" name="Int. J. Syst. Evol. Microbiol.">
        <title>Complete genome sequence of Corynebacterium casei LMG S-19264T (=DSM 44701T), isolated from a smear-ripened cheese.</title>
        <authorList>
            <consortium name="US DOE Joint Genome Institute (JGI-PGF)"/>
            <person name="Walter F."/>
            <person name="Albersmeier A."/>
            <person name="Kalinowski J."/>
            <person name="Ruckert C."/>
        </authorList>
    </citation>
    <scope>NUCLEOTIDE SEQUENCE</scope>
    <source>
        <strain evidence="2">KCTC 32255</strain>
    </source>
</reference>
<evidence type="ECO:0000259" key="1">
    <source>
        <dbReference type="Pfam" id="PF13521"/>
    </source>
</evidence>
<accession>A0A918PMZ5</accession>
<evidence type="ECO:0000313" key="2">
    <source>
        <dbReference type="EMBL" id="GGZ16644.1"/>
    </source>
</evidence>
<evidence type="ECO:0000313" key="3">
    <source>
        <dbReference type="Proteomes" id="UP000648075"/>
    </source>
</evidence>
<dbReference type="SUPFAM" id="SSF52540">
    <property type="entry name" value="P-loop containing nucleoside triphosphate hydrolases"/>
    <property type="match status" value="1"/>
</dbReference>
<dbReference type="AlphaFoldDB" id="A0A918PMZ5"/>
<dbReference type="InterPro" id="IPR038727">
    <property type="entry name" value="NadR/Ttd14_AAA_dom"/>
</dbReference>
<dbReference type="Gene3D" id="3.40.50.300">
    <property type="entry name" value="P-loop containing nucleotide triphosphate hydrolases"/>
    <property type="match status" value="1"/>
</dbReference>
<dbReference type="Proteomes" id="UP000648075">
    <property type="component" value="Unassembled WGS sequence"/>
</dbReference>
<dbReference type="InterPro" id="IPR027417">
    <property type="entry name" value="P-loop_NTPase"/>
</dbReference>
<proteinExistence type="predicted"/>
<sequence>MQTCCGGAAHGPNADLMTIDNISSRHVILSGCSGGGKSTLLTDLAGRGFGTVSEPGRRIVAEELRGDGKALPWVNLGAFATRAIEVAAQDRNIAQEQGNWTFFDRGLVDAAVALQHATGRAASVTLASFPRYYRLVFLTPPWPEIYVRDRERQHDMSEAVAEYERLVIAYRELDYEPIILPKSSVAERSLFVLSHLI</sequence>
<protein>
    <submittedName>
        <fullName evidence="2">ATPase</fullName>
    </submittedName>
</protein>